<gene>
    <name evidence="2" type="ORF">METZ01_LOCUS490832</name>
</gene>
<dbReference type="Pfam" id="PF13522">
    <property type="entry name" value="GATase_6"/>
    <property type="match status" value="1"/>
</dbReference>
<dbReference type="InterPro" id="IPR051786">
    <property type="entry name" value="ASN_synthetase/amidase"/>
</dbReference>
<protein>
    <recommendedName>
        <fullName evidence="1">Glutamine amidotransferase type-2 domain-containing protein</fullName>
    </recommendedName>
</protein>
<sequence>MLGNANQETALAMSACLSHRGPDGRGRFYDEFEHGAVAFGHARLSIVDLEGSSQPIGSDHGAVLVQNGEIYNHSKLRSRYNAYPWRTSGDSETILAVHRKAMLSAESSSYNQFADHAKW</sequence>
<accession>A0A383D271</accession>
<dbReference type="SUPFAM" id="SSF56235">
    <property type="entry name" value="N-terminal nucleophile aminohydrolases (Ntn hydrolases)"/>
    <property type="match status" value="1"/>
</dbReference>
<dbReference type="PANTHER" id="PTHR43284">
    <property type="entry name" value="ASPARAGINE SYNTHETASE (GLUTAMINE-HYDROLYZING)"/>
    <property type="match status" value="1"/>
</dbReference>
<dbReference type="PROSITE" id="PS51278">
    <property type="entry name" value="GATASE_TYPE_2"/>
    <property type="match status" value="1"/>
</dbReference>
<proteinExistence type="predicted"/>
<reference evidence="2" key="1">
    <citation type="submission" date="2018-05" db="EMBL/GenBank/DDBJ databases">
        <authorList>
            <person name="Lanie J.A."/>
            <person name="Ng W.-L."/>
            <person name="Kazmierczak K.M."/>
            <person name="Andrzejewski T.M."/>
            <person name="Davidsen T.M."/>
            <person name="Wayne K.J."/>
            <person name="Tettelin H."/>
            <person name="Glass J.I."/>
            <person name="Rusch D."/>
            <person name="Podicherti R."/>
            <person name="Tsui H.-C.T."/>
            <person name="Winkler M.E."/>
        </authorList>
    </citation>
    <scope>NUCLEOTIDE SEQUENCE</scope>
</reference>
<dbReference type="AlphaFoldDB" id="A0A383D271"/>
<dbReference type="InterPro" id="IPR029055">
    <property type="entry name" value="Ntn_hydrolases_N"/>
</dbReference>
<feature type="non-terminal residue" evidence="2">
    <location>
        <position position="119"/>
    </location>
</feature>
<feature type="domain" description="Glutamine amidotransferase type-2" evidence="1">
    <location>
        <begin position="1"/>
        <end position="119"/>
    </location>
</feature>
<dbReference type="PANTHER" id="PTHR43284:SF1">
    <property type="entry name" value="ASPARAGINE SYNTHETASE"/>
    <property type="match status" value="1"/>
</dbReference>
<evidence type="ECO:0000313" key="2">
    <source>
        <dbReference type="EMBL" id="SVE37978.1"/>
    </source>
</evidence>
<organism evidence="2">
    <name type="scientific">marine metagenome</name>
    <dbReference type="NCBI Taxonomy" id="408172"/>
    <lineage>
        <taxon>unclassified sequences</taxon>
        <taxon>metagenomes</taxon>
        <taxon>ecological metagenomes</taxon>
    </lineage>
</organism>
<name>A0A383D271_9ZZZZ</name>
<dbReference type="GO" id="GO:0005829">
    <property type="term" value="C:cytosol"/>
    <property type="evidence" value="ECO:0007669"/>
    <property type="project" value="TreeGrafter"/>
</dbReference>
<dbReference type="Gene3D" id="3.60.20.10">
    <property type="entry name" value="Glutamine Phosphoribosylpyrophosphate, subunit 1, domain 1"/>
    <property type="match status" value="1"/>
</dbReference>
<evidence type="ECO:0000259" key="1">
    <source>
        <dbReference type="PROSITE" id="PS51278"/>
    </source>
</evidence>
<dbReference type="InterPro" id="IPR017932">
    <property type="entry name" value="GATase_2_dom"/>
</dbReference>
<dbReference type="EMBL" id="UINC01213282">
    <property type="protein sequence ID" value="SVE37978.1"/>
    <property type="molecule type" value="Genomic_DNA"/>
</dbReference>